<evidence type="ECO:0000313" key="3">
    <source>
        <dbReference type="EMBL" id="NHM14051.1"/>
    </source>
</evidence>
<sequence>MKMKKLSLAAAAIALAMSVGTMAACAPTVVASSENAGGQSAATAGVEAPAPELDGIPANTPADHQGRFESMGGEGCATCHGTTDGKTTAGGGAMLPEDHYVDGSYTTGEIDPVRLQCNTCHAQES</sequence>
<organism evidence="4 6">
    <name type="scientific">Xiamenia xianingshaonis</name>
    <dbReference type="NCBI Taxonomy" id="2682776"/>
    <lineage>
        <taxon>Bacteria</taxon>
        <taxon>Bacillati</taxon>
        <taxon>Actinomycetota</taxon>
        <taxon>Coriobacteriia</taxon>
        <taxon>Eggerthellales</taxon>
        <taxon>Eggerthellaceae</taxon>
        <taxon>Xiamenia</taxon>
    </lineage>
</organism>
<dbReference type="Proteomes" id="UP000636394">
    <property type="component" value="Unassembled WGS sequence"/>
</dbReference>
<feature type="signal peptide" evidence="2">
    <location>
        <begin position="1"/>
        <end position="23"/>
    </location>
</feature>
<evidence type="ECO:0000256" key="1">
    <source>
        <dbReference type="SAM" id="MobiDB-lite"/>
    </source>
</evidence>
<evidence type="ECO:0008006" key="7">
    <source>
        <dbReference type="Google" id="ProtNLM"/>
    </source>
</evidence>
<dbReference type="EMBL" id="WPCR01000005">
    <property type="protein sequence ID" value="NHM14051.1"/>
    <property type="molecule type" value="Genomic_DNA"/>
</dbReference>
<accession>A0A9E6SU08</accession>
<dbReference type="AlphaFoldDB" id="A0A9E6SU08"/>
<evidence type="ECO:0000313" key="4">
    <source>
        <dbReference type="EMBL" id="QTU83919.1"/>
    </source>
</evidence>
<protein>
    <recommendedName>
        <fullName evidence="7">Diheme cytochrome c NapB</fullName>
    </recommendedName>
</protein>
<proteinExistence type="predicted"/>
<keyword evidence="2" id="KW-0732">Signal</keyword>
<dbReference type="RefSeq" id="WP_166078943.1">
    <property type="nucleotide sequence ID" value="NZ_CP072829.1"/>
</dbReference>
<feature type="chain" id="PRO_5039614954" description="Diheme cytochrome c NapB" evidence="2">
    <location>
        <begin position="24"/>
        <end position="125"/>
    </location>
</feature>
<dbReference type="PROSITE" id="PS51257">
    <property type="entry name" value="PROKAR_LIPOPROTEIN"/>
    <property type="match status" value="1"/>
</dbReference>
<dbReference type="SUPFAM" id="SSF48695">
    <property type="entry name" value="Multiheme cytochromes"/>
    <property type="match status" value="1"/>
</dbReference>
<keyword evidence="5" id="KW-1185">Reference proteome</keyword>
<dbReference type="KEGG" id="ebz:J7S26_05985"/>
<feature type="region of interest" description="Disordered" evidence="1">
    <location>
        <begin position="50"/>
        <end position="71"/>
    </location>
</feature>
<dbReference type="EMBL" id="CP072829">
    <property type="protein sequence ID" value="QTU83919.1"/>
    <property type="molecule type" value="Genomic_DNA"/>
</dbReference>
<name>A0A9E6SU08_9ACTN</name>
<evidence type="ECO:0000256" key="2">
    <source>
        <dbReference type="SAM" id="SignalP"/>
    </source>
</evidence>
<evidence type="ECO:0000313" key="6">
    <source>
        <dbReference type="Proteomes" id="UP000671910"/>
    </source>
</evidence>
<dbReference type="Proteomes" id="UP000671910">
    <property type="component" value="Chromosome"/>
</dbReference>
<dbReference type="InterPro" id="IPR036280">
    <property type="entry name" value="Multihaem_cyt_sf"/>
</dbReference>
<evidence type="ECO:0000313" key="5">
    <source>
        <dbReference type="Proteomes" id="UP000636394"/>
    </source>
</evidence>
<dbReference type="Gene3D" id="1.10.1130.10">
    <property type="entry name" value="Flavocytochrome C3, Chain A"/>
    <property type="match status" value="1"/>
</dbReference>
<reference evidence="4" key="2">
    <citation type="submission" date="2021-04" db="EMBL/GenBank/DDBJ databases">
        <title>Novel species in family Eggerthellaceae.</title>
        <authorList>
            <person name="Zhang G."/>
        </authorList>
    </citation>
    <scope>NUCLEOTIDE SEQUENCE</scope>
    <source>
        <strain evidence="4">Zg-886</strain>
    </source>
</reference>
<gene>
    <name evidence="3" type="ORF">GMI68_04610</name>
    <name evidence="4" type="ORF">J7S26_05985</name>
</gene>
<reference evidence="3 5" key="1">
    <citation type="submission" date="2019-11" db="EMBL/GenBank/DDBJ databases">
        <title>Eggerthellaceae novel genus isolated from the rectal contents of marmort.</title>
        <authorList>
            <person name="Zhang G."/>
        </authorList>
    </citation>
    <scope>NUCLEOTIDE SEQUENCE [LARGE SCALE GENOMIC DNA]</scope>
    <source>
        <strain evidence="3">Zg-886</strain>
        <strain evidence="5">zg-886</strain>
    </source>
</reference>